<keyword evidence="1" id="KW-0378">Hydrolase</keyword>
<dbReference type="GeneID" id="30147165"/>
<dbReference type="Gene3D" id="3.90.79.10">
    <property type="entry name" value="Nucleoside Triphosphate Pyrophosphohydrolase"/>
    <property type="match status" value="1"/>
</dbReference>
<evidence type="ECO:0000256" key="1">
    <source>
        <dbReference type="ARBA" id="ARBA00022801"/>
    </source>
</evidence>
<dbReference type="InterPro" id="IPR000086">
    <property type="entry name" value="NUDIX_hydrolase_dom"/>
</dbReference>
<dbReference type="OrthoDB" id="10249920at2759"/>
<dbReference type="AlphaFoldDB" id="A0A1E3QLS6"/>
<dbReference type="GO" id="GO:0019693">
    <property type="term" value="P:ribose phosphate metabolic process"/>
    <property type="evidence" value="ECO:0007669"/>
    <property type="project" value="EnsemblFungi"/>
</dbReference>
<dbReference type="PROSITE" id="PS51462">
    <property type="entry name" value="NUDIX"/>
    <property type="match status" value="1"/>
</dbReference>
<feature type="domain" description="Nudix hydrolase" evidence="2">
    <location>
        <begin position="77"/>
        <end position="219"/>
    </location>
</feature>
<accession>A0A1E3QLS6</accession>
<dbReference type="InterPro" id="IPR020084">
    <property type="entry name" value="NUDIX_hydrolase_CS"/>
</dbReference>
<dbReference type="GO" id="GO:0005739">
    <property type="term" value="C:mitochondrion"/>
    <property type="evidence" value="ECO:0007669"/>
    <property type="project" value="EnsemblFungi"/>
</dbReference>
<gene>
    <name evidence="3" type="ORF">BABINDRAFT_162364</name>
</gene>
<dbReference type="EMBL" id="KV454434">
    <property type="protein sequence ID" value="ODQ78659.1"/>
    <property type="molecule type" value="Genomic_DNA"/>
</dbReference>
<dbReference type="GO" id="GO:0047631">
    <property type="term" value="F:ADP-ribose diphosphatase activity"/>
    <property type="evidence" value="ECO:0007669"/>
    <property type="project" value="EnsemblFungi"/>
</dbReference>
<dbReference type="Proteomes" id="UP000094336">
    <property type="component" value="Unassembled WGS sequence"/>
</dbReference>
<dbReference type="PANTHER" id="PTHR11839">
    <property type="entry name" value="UDP/ADP-SUGAR PYROPHOSPHATASE"/>
    <property type="match status" value="1"/>
</dbReference>
<dbReference type="FunFam" id="3.90.79.10:FF:000016">
    <property type="entry name" value="ADP-sugar pyrophosphatase isoform X1"/>
    <property type="match status" value="1"/>
</dbReference>
<dbReference type="RefSeq" id="XP_018983987.1">
    <property type="nucleotide sequence ID" value="XM_019129312.1"/>
</dbReference>
<dbReference type="PANTHER" id="PTHR11839:SF1">
    <property type="entry name" value="ADP-SUGAR PYROPHOSPHATASE"/>
    <property type="match status" value="1"/>
</dbReference>
<protein>
    <recommendedName>
        <fullName evidence="2">Nudix hydrolase domain-containing protein</fullName>
    </recommendedName>
</protein>
<organism evidence="3 4">
    <name type="scientific">Babjeviella inositovora NRRL Y-12698</name>
    <dbReference type="NCBI Taxonomy" id="984486"/>
    <lineage>
        <taxon>Eukaryota</taxon>
        <taxon>Fungi</taxon>
        <taxon>Dikarya</taxon>
        <taxon>Ascomycota</taxon>
        <taxon>Saccharomycotina</taxon>
        <taxon>Pichiomycetes</taxon>
        <taxon>Serinales incertae sedis</taxon>
        <taxon>Babjeviella</taxon>
    </lineage>
</organism>
<proteinExistence type="predicted"/>
<evidence type="ECO:0000259" key="2">
    <source>
        <dbReference type="PROSITE" id="PS51462"/>
    </source>
</evidence>
<keyword evidence="4" id="KW-1185">Reference proteome</keyword>
<dbReference type="GO" id="GO:0005829">
    <property type="term" value="C:cytosol"/>
    <property type="evidence" value="ECO:0007669"/>
    <property type="project" value="TreeGrafter"/>
</dbReference>
<evidence type="ECO:0000313" key="4">
    <source>
        <dbReference type="Proteomes" id="UP000094336"/>
    </source>
</evidence>
<dbReference type="CDD" id="cd18888">
    <property type="entry name" value="NUDIX_ADPRase_Nudt5"/>
    <property type="match status" value="1"/>
</dbReference>
<name>A0A1E3QLS6_9ASCO</name>
<dbReference type="Pfam" id="PF00293">
    <property type="entry name" value="NUDIX"/>
    <property type="match status" value="1"/>
</dbReference>
<dbReference type="InterPro" id="IPR015797">
    <property type="entry name" value="NUDIX_hydrolase-like_dom_sf"/>
</dbReference>
<sequence>MLLKHTRAIPRLSNINKTLNRLHIMSRDPSLAKLTSLEPLSGEHARWIKLEKINYTDPEGKAREWEMASRTTRPKNSTIDAVCILAIIEDKTSADGPRIVLQRQFRPPVEGVCIEMPAGLIDPNESAETCALRELKEETGYVADYAMETSPLMFNDPGFCNTNMKLITVKVDLNDERNANPQPELEEKEFIETFTVPLKDLHLELFKWEAEGLKIDARVQNIAAGIQLAKKFKF</sequence>
<dbReference type="GO" id="GO:0006753">
    <property type="term" value="P:nucleoside phosphate metabolic process"/>
    <property type="evidence" value="ECO:0007669"/>
    <property type="project" value="TreeGrafter"/>
</dbReference>
<dbReference type="PROSITE" id="PS00893">
    <property type="entry name" value="NUDIX_BOX"/>
    <property type="match status" value="1"/>
</dbReference>
<reference evidence="4" key="1">
    <citation type="submission" date="2016-05" db="EMBL/GenBank/DDBJ databases">
        <title>Comparative genomics of biotechnologically important yeasts.</title>
        <authorList>
            <consortium name="DOE Joint Genome Institute"/>
            <person name="Riley R."/>
            <person name="Haridas S."/>
            <person name="Wolfe K.H."/>
            <person name="Lopes M.R."/>
            <person name="Hittinger C.T."/>
            <person name="Goker M."/>
            <person name="Salamov A."/>
            <person name="Wisecaver J."/>
            <person name="Long T.M."/>
            <person name="Aerts A.L."/>
            <person name="Barry K."/>
            <person name="Choi C."/>
            <person name="Clum A."/>
            <person name="Coughlan A.Y."/>
            <person name="Deshpande S."/>
            <person name="Douglass A.P."/>
            <person name="Hanson S.J."/>
            <person name="Klenk H.-P."/>
            <person name="Labutti K."/>
            <person name="Lapidus A."/>
            <person name="Lindquist E."/>
            <person name="Lipzen A."/>
            <person name="Meier-Kolthoff J.P."/>
            <person name="Ohm R.A."/>
            <person name="Otillar R.P."/>
            <person name="Pangilinan J."/>
            <person name="Peng Y."/>
            <person name="Rokas A."/>
            <person name="Rosa C.A."/>
            <person name="Scheuner C."/>
            <person name="Sibirny A.A."/>
            <person name="Slot J.C."/>
            <person name="Stielow J.B."/>
            <person name="Sun H."/>
            <person name="Kurtzman C.P."/>
            <person name="Blackwell M."/>
            <person name="Grigoriev I.V."/>
            <person name="Jeffries T.W."/>
        </authorList>
    </citation>
    <scope>NUCLEOTIDE SEQUENCE [LARGE SCALE GENOMIC DNA]</scope>
    <source>
        <strain evidence="4">NRRL Y-12698</strain>
    </source>
</reference>
<dbReference type="GO" id="GO:0005634">
    <property type="term" value="C:nucleus"/>
    <property type="evidence" value="ECO:0007669"/>
    <property type="project" value="TreeGrafter"/>
</dbReference>
<dbReference type="STRING" id="984486.A0A1E3QLS6"/>
<dbReference type="SUPFAM" id="SSF55811">
    <property type="entry name" value="Nudix"/>
    <property type="match status" value="1"/>
</dbReference>
<evidence type="ECO:0000313" key="3">
    <source>
        <dbReference type="EMBL" id="ODQ78659.1"/>
    </source>
</evidence>